<dbReference type="Proteomes" id="UP000301751">
    <property type="component" value="Unassembled WGS sequence"/>
</dbReference>
<evidence type="ECO:0000313" key="3">
    <source>
        <dbReference type="Proteomes" id="UP000301751"/>
    </source>
</evidence>
<gene>
    <name evidence="2" type="ORF">AQPW35_39510</name>
</gene>
<dbReference type="AlphaFoldDB" id="A0A480AVD1"/>
<evidence type="ECO:0000313" key="2">
    <source>
        <dbReference type="EMBL" id="GCL64870.1"/>
    </source>
</evidence>
<sequence length="279" mass="28399">MNTTPPPDTGSPTPSTEDAAVSARRQAILRGLGKGGAALAALSPVVSHATRDFKLKNDALPAPGFGYCTVSGFQSAAMSGSPAPAVCGALEPKDFIEPLTSLDYDALVGTHASGVTGSPKKKLAAALNSYFGAGANLTEDEVGRTLLNNPPAKLLINATSKKAVIVPGVLGGAASRTSGTELRSTTNFPSDINPTGAFNSLFSTSAETRTLLEVLQDGVASAAPASANSYVLAAYLSVAAPGSSLPPSLNRGYIQRQYTASSYGPASNLYKFFQALCIG</sequence>
<dbReference type="RefSeq" id="WP_137734596.1">
    <property type="nucleotide sequence ID" value="NZ_BJCL01000012.1"/>
</dbReference>
<proteinExistence type="predicted"/>
<dbReference type="EMBL" id="BJCL01000012">
    <property type="protein sequence ID" value="GCL64870.1"/>
    <property type="molecule type" value="Genomic_DNA"/>
</dbReference>
<protein>
    <submittedName>
        <fullName evidence="2">Uncharacterized protein</fullName>
    </submittedName>
</protein>
<accession>A0A480AVD1</accession>
<name>A0A480AVD1_9BURK</name>
<comment type="caution">
    <text evidence="2">The sequence shown here is derived from an EMBL/GenBank/DDBJ whole genome shotgun (WGS) entry which is preliminary data.</text>
</comment>
<keyword evidence="3" id="KW-1185">Reference proteome</keyword>
<evidence type="ECO:0000256" key="1">
    <source>
        <dbReference type="SAM" id="MobiDB-lite"/>
    </source>
</evidence>
<organism evidence="2 3">
    <name type="scientific">Pseudaquabacterium pictum</name>
    <dbReference type="NCBI Taxonomy" id="2315236"/>
    <lineage>
        <taxon>Bacteria</taxon>
        <taxon>Pseudomonadati</taxon>
        <taxon>Pseudomonadota</taxon>
        <taxon>Betaproteobacteria</taxon>
        <taxon>Burkholderiales</taxon>
        <taxon>Sphaerotilaceae</taxon>
        <taxon>Pseudaquabacterium</taxon>
    </lineage>
</organism>
<feature type="region of interest" description="Disordered" evidence="1">
    <location>
        <begin position="1"/>
        <end position="20"/>
    </location>
</feature>
<reference evidence="3" key="1">
    <citation type="submission" date="2019-03" db="EMBL/GenBank/DDBJ databases">
        <title>Aquabacterium pictum sp.nov., the first bacteriochlorophyll a-containing freshwater bacterium in the genus Aquabacterium of the class Betaproteobacteria.</title>
        <authorList>
            <person name="Hirose S."/>
            <person name="Tank M."/>
            <person name="Hara E."/>
            <person name="Tamaki H."/>
            <person name="Takaichi S."/>
            <person name="Haruta S."/>
            <person name="Hanada S."/>
        </authorList>
    </citation>
    <scope>NUCLEOTIDE SEQUENCE [LARGE SCALE GENOMIC DNA]</scope>
    <source>
        <strain evidence="3">W35</strain>
    </source>
</reference>